<dbReference type="Pfam" id="PF02518">
    <property type="entry name" value="HATPase_c"/>
    <property type="match status" value="1"/>
</dbReference>
<dbReference type="GO" id="GO:0005524">
    <property type="term" value="F:ATP binding"/>
    <property type="evidence" value="ECO:0007669"/>
    <property type="project" value="UniProtKB-KW"/>
</dbReference>
<dbReference type="InterPro" id="IPR003661">
    <property type="entry name" value="HisK_dim/P_dom"/>
</dbReference>
<comment type="caution">
    <text evidence="16">The sequence shown here is derived from an EMBL/GenBank/DDBJ whole genome shotgun (WGS) entry which is preliminary data.</text>
</comment>
<dbReference type="AlphaFoldDB" id="A0A5D4R5Z9"/>
<evidence type="ECO:0000256" key="4">
    <source>
        <dbReference type="ARBA" id="ARBA00022475"/>
    </source>
</evidence>
<feature type="domain" description="Histidine kinase" evidence="15">
    <location>
        <begin position="151"/>
        <end position="369"/>
    </location>
</feature>
<evidence type="ECO:0000256" key="14">
    <source>
        <dbReference type="SAM" id="Phobius"/>
    </source>
</evidence>
<dbReference type="SMART" id="SM00388">
    <property type="entry name" value="HisKA"/>
    <property type="match status" value="1"/>
</dbReference>
<organism evidence="16 17">
    <name type="scientific">Bacillus infantis</name>
    <dbReference type="NCBI Taxonomy" id="324767"/>
    <lineage>
        <taxon>Bacteria</taxon>
        <taxon>Bacillati</taxon>
        <taxon>Bacillota</taxon>
        <taxon>Bacilli</taxon>
        <taxon>Bacillales</taxon>
        <taxon>Bacillaceae</taxon>
        <taxon>Bacillus</taxon>
    </lineage>
</organism>
<evidence type="ECO:0000256" key="8">
    <source>
        <dbReference type="ARBA" id="ARBA00022741"/>
    </source>
</evidence>
<evidence type="ECO:0000256" key="1">
    <source>
        <dbReference type="ARBA" id="ARBA00000085"/>
    </source>
</evidence>
<name>A0A5D4R5Z9_9BACI</name>
<evidence type="ECO:0000256" key="7">
    <source>
        <dbReference type="ARBA" id="ARBA00022692"/>
    </source>
</evidence>
<keyword evidence="7 14" id="KW-0812">Transmembrane</keyword>
<dbReference type="InterPro" id="IPR003594">
    <property type="entry name" value="HATPase_dom"/>
</dbReference>
<dbReference type="FunFam" id="1.10.287.130:FF:000008">
    <property type="entry name" value="Two-component sensor histidine kinase"/>
    <property type="match status" value="1"/>
</dbReference>
<dbReference type="CDD" id="cd00075">
    <property type="entry name" value="HATPase"/>
    <property type="match status" value="1"/>
</dbReference>
<gene>
    <name evidence="16" type="ORF">FZD51_15405</name>
</gene>
<comment type="catalytic activity">
    <reaction evidence="1">
        <text>ATP + protein L-histidine = ADP + protein N-phospho-L-histidine.</text>
        <dbReference type="EC" id="2.7.13.3"/>
    </reaction>
</comment>
<evidence type="ECO:0000259" key="15">
    <source>
        <dbReference type="PROSITE" id="PS50109"/>
    </source>
</evidence>
<keyword evidence="8" id="KW-0547">Nucleotide-binding</keyword>
<evidence type="ECO:0000256" key="13">
    <source>
        <dbReference type="ARBA" id="ARBA00023136"/>
    </source>
</evidence>
<sequence length="389" mass="44274">MKDNLKHILRFIPKWKIAMYIILSFFLALAVAALLLPAVWYIEDNSRFAESLLFLLSYGRSLVLLVFYAILMTGFLLLFYLYERKRYLSFYVKKLTEEVHQLAFEEGPAVLSGNGEFSRLAEGIQEIFTKSEQAIGEVRKAEQLKNELVTNVAHDLRSPLTSIIGYLNLINEDRYQDEVELRHYIQVITDKTAGLHSLIDDIFEYTYMQNQQALFEKHPIDLEELMNQLAVQSRVQLEDAGMEWRQFLEGDEPPIVPGDGGKLIRVFENLIQNAVRYGREGKYLDIIFGGTGNIVEIQVVNYGTAIPANDLPHIFERFFRVEKSRSHFTGGSGLGLAIAKSIIELHGGTIEAASSPGRTAFIIRLPRGYNDEGKVLNKFRIQASISSRV</sequence>
<feature type="transmembrane region" description="Helical" evidence="14">
    <location>
        <begin position="62"/>
        <end position="82"/>
    </location>
</feature>
<keyword evidence="9 16" id="KW-0418">Kinase</keyword>
<dbReference type="InterPro" id="IPR036890">
    <property type="entry name" value="HATPase_C_sf"/>
</dbReference>
<dbReference type="PRINTS" id="PR00344">
    <property type="entry name" value="BCTRLSENSOR"/>
</dbReference>
<keyword evidence="11 14" id="KW-1133">Transmembrane helix</keyword>
<proteinExistence type="predicted"/>
<keyword evidence="12" id="KW-0902">Two-component regulatory system</keyword>
<dbReference type="EC" id="2.7.13.3" evidence="3"/>
<dbReference type="CDD" id="cd00082">
    <property type="entry name" value="HisKA"/>
    <property type="match status" value="1"/>
</dbReference>
<dbReference type="EMBL" id="VTER01000007">
    <property type="protein sequence ID" value="TYS46853.1"/>
    <property type="molecule type" value="Genomic_DNA"/>
</dbReference>
<dbReference type="InterPro" id="IPR004358">
    <property type="entry name" value="Sig_transdc_His_kin-like_C"/>
</dbReference>
<keyword evidence="13 14" id="KW-0472">Membrane</keyword>
<evidence type="ECO:0000256" key="6">
    <source>
        <dbReference type="ARBA" id="ARBA00022679"/>
    </source>
</evidence>
<evidence type="ECO:0000256" key="10">
    <source>
        <dbReference type="ARBA" id="ARBA00022840"/>
    </source>
</evidence>
<evidence type="ECO:0000256" key="5">
    <source>
        <dbReference type="ARBA" id="ARBA00022553"/>
    </source>
</evidence>
<dbReference type="GO" id="GO:0005886">
    <property type="term" value="C:plasma membrane"/>
    <property type="evidence" value="ECO:0007669"/>
    <property type="project" value="UniProtKB-SubCell"/>
</dbReference>
<dbReference type="FunFam" id="3.30.565.10:FF:000013">
    <property type="entry name" value="Two-component sensor histidine kinase"/>
    <property type="match status" value="1"/>
</dbReference>
<dbReference type="RefSeq" id="WP_148975589.1">
    <property type="nucleotide sequence ID" value="NZ_VTER01000007.1"/>
</dbReference>
<reference evidence="16 17" key="1">
    <citation type="submission" date="2019-08" db="EMBL/GenBank/DDBJ databases">
        <title>Bacillus genomes from the desert of Cuatro Cienegas, Coahuila.</title>
        <authorList>
            <person name="Olmedo-Alvarez G."/>
        </authorList>
    </citation>
    <scope>NUCLEOTIDE SEQUENCE [LARGE SCALE GENOMIC DNA]</scope>
    <source>
        <strain evidence="16 17">CH446_14T</strain>
    </source>
</reference>
<evidence type="ECO:0000313" key="16">
    <source>
        <dbReference type="EMBL" id="TYS46853.1"/>
    </source>
</evidence>
<keyword evidence="4" id="KW-1003">Cell membrane</keyword>
<accession>A0A5D4R5Z9</accession>
<evidence type="ECO:0000256" key="9">
    <source>
        <dbReference type="ARBA" id="ARBA00022777"/>
    </source>
</evidence>
<dbReference type="SUPFAM" id="SSF47384">
    <property type="entry name" value="Homodimeric domain of signal transducing histidine kinase"/>
    <property type="match status" value="1"/>
</dbReference>
<protein>
    <recommendedName>
        <fullName evidence="3">histidine kinase</fullName>
        <ecNumber evidence="3">2.7.13.3</ecNumber>
    </recommendedName>
</protein>
<dbReference type="InterPro" id="IPR036097">
    <property type="entry name" value="HisK_dim/P_sf"/>
</dbReference>
<dbReference type="InterPro" id="IPR005467">
    <property type="entry name" value="His_kinase_dom"/>
</dbReference>
<dbReference type="Gene3D" id="3.30.565.10">
    <property type="entry name" value="Histidine kinase-like ATPase, C-terminal domain"/>
    <property type="match status" value="1"/>
</dbReference>
<keyword evidence="5" id="KW-0597">Phosphoprotein</keyword>
<dbReference type="PANTHER" id="PTHR45528:SF1">
    <property type="entry name" value="SENSOR HISTIDINE KINASE CPXA"/>
    <property type="match status" value="1"/>
</dbReference>
<dbReference type="SUPFAM" id="SSF55874">
    <property type="entry name" value="ATPase domain of HSP90 chaperone/DNA topoisomerase II/histidine kinase"/>
    <property type="match status" value="1"/>
</dbReference>
<dbReference type="Pfam" id="PF00512">
    <property type="entry name" value="HisKA"/>
    <property type="match status" value="1"/>
</dbReference>
<evidence type="ECO:0000256" key="12">
    <source>
        <dbReference type="ARBA" id="ARBA00023012"/>
    </source>
</evidence>
<keyword evidence="10" id="KW-0067">ATP-binding</keyword>
<evidence type="ECO:0000256" key="3">
    <source>
        <dbReference type="ARBA" id="ARBA00012438"/>
    </source>
</evidence>
<dbReference type="Proteomes" id="UP000322139">
    <property type="component" value="Unassembled WGS sequence"/>
</dbReference>
<dbReference type="SMART" id="SM00387">
    <property type="entry name" value="HATPase_c"/>
    <property type="match status" value="1"/>
</dbReference>
<evidence type="ECO:0000256" key="11">
    <source>
        <dbReference type="ARBA" id="ARBA00022989"/>
    </source>
</evidence>
<keyword evidence="6" id="KW-0808">Transferase</keyword>
<evidence type="ECO:0000256" key="2">
    <source>
        <dbReference type="ARBA" id="ARBA00004651"/>
    </source>
</evidence>
<dbReference type="GO" id="GO:0000155">
    <property type="term" value="F:phosphorelay sensor kinase activity"/>
    <property type="evidence" value="ECO:0007669"/>
    <property type="project" value="InterPro"/>
</dbReference>
<evidence type="ECO:0000313" key="17">
    <source>
        <dbReference type="Proteomes" id="UP000322139"/>
    </source>
</evidence>
<dbReference type="Gene3D" id="1.10.287.130">
    <property type="match status" value="1"/>
</dbReference>
<comment type="subcellular location">
    <subcellularLocation>
        <location evidence="2">Cell membrane</location>
        <topology evidence="2">Multi-pass membrane protein</topology>
    </subcellularLocation>
</comment>
<dbReference type="InterPro" id="IPR050398">
    <property type="entry name" value="HssS/ArlS-like"/>
</dbReference>
<dbReference type="PROSITE" id="PS50109">
    <property type="entry name" value="HIS_KIN"/>
    <property type="match status" value="1"/>
</dbReference>
<feature type="transmembrane region" description="Helical" evidence="14">
    <location>
        <begin position="20"/>
        <end position="42"/>
    </location>
</feature>
<dbReference type="PANTHER" id="PTHR45528">
    <property type="entry name" value="SENSOR HISTIDINE KINASE CPXA"/>
    <property type="match status" value="1"/>
</dbReference>